<protein>
    <submittedName>
        <fullName evidence="1">Uncharacterized protein</fullName>
    </submittedName>
</protein>
<dbReference type="EMBL" id="JAAMPC010000008">
    <property type="protein sequence ID" value="KAG2298847.1"/>
    <property type="molecule type" value="Genomic_DNA"/>
</dbReference>
<proteinExistence type="predicted"/>
<gene>
    <name evidence="1" type="ORF">Bca52824_035319</name>
</gene>
<accession>A0A8X7V1N6</accession>
<organism evidence="1 2">
    <name type="scientific">Brassica carinata</name>
    <name type="common">Ethiopian mustard</name>
    <name type="synonym">Abyssinian cabbage</name>
    <dbReference type="NCBI Taxonomy" id="52824"/>
    <lineage>
        <taxon>Eukaryota</taxon>
        <taxon>Viridiplantae</taxon>
        <taxon>Streptophyta</taxon>
        <taxon>Embryophyta</taxon>
        <taxon>Tracheophyta</taxon>
        <taxon>Spermatophyta</taxon>
        <taxon>Magnoliopsida</taxon>
        <taxon>eudicotyledons</taxon>
        <taxon>Gunneridae</taxon>
        <taxon>Pentapetalae</taxon>
        <taxon>rosids</taxon>
        <taxon>malvids</taxon>
        <taxon>Brassicales</taxon>
        <taxon>Brassicaceae</taxon>
        <taxon>Brassiceae</taxon>
        <taxon>Brassica</taxon>
    </lineage>
</organism>
<evidence type="ECO:0000313" key="2">
    <source>
        <dbReference type="Proteomes" id="UP000886595"/>
    </source>
</evidence>
<dbReference type="Proteomes" id="UP000886595">
    <property type="component" value="Unassembled WGS sequence"/>
</dbReference>
<dbReference type="AlphaFoldDB" id="A0A8X7V1N6"/>
<keyword evidence="2" id="KW-1185">Reference proteome</keyword>
<evidence type="ECO:0000313" key="1">
    <source>
        <dbReference type="EMBL" id="KAG2298847.1"/>
    </source>
</evidence>
<reference evidence="1 2" key="1">
    <citation type="submission" date="2020-02" db="EMBL/GenBank/DDBJ databases">
        <authorList>
            <person name="Ma Q."/>
            <person name="Huang Y."/>
            <person name="Song X."/>
            <person name="Pei D."/>
        </authorList>
    </citation>
    <scope>NUCLEOTIDE SEQUENCE [LARGE SCALE GENOMIC DNA]</scope>
    <source>
        <strain evidence="1">Sxm20200214</strain>
        <tissue evidence="1">Leaf</tissue>
    </source>
</reference>
<name>A0A8X7V1N6_BRACI</name>
<sequence length="114" mass="13067">MMKRPMKEVYGSDATGGFNKGKKETVEHYRSLLRLANEHRLSKTEWNQASSKVNSIAAQIELLDDIIKSEGKFNFIAELEKLTAEHIETEGLLTDVKVKVPDWCKLGEKWMLDE</sequence>
<comment type="caution">
    <text evidence="1">The sequence shown here is derived from an EMBL/GenBank/DDBJ whole genome shotgun (WGS) entry which is preliminary data.</text>
</comment>